<dbReference type="EMBL" id="JAGGNH010000001">
    <property type="protein sequence ID" value="KAJ0986853.1"/>
    <property type="molecule type" value="Genomic_DNA"/>
</dbReference>
<evidence type="ECO:0000313" key="1">
    <source>
        <dbReference type="EMBL" id="KAJ0986853.1"/>
    </source>
</evidence>
<dbReference type="OrthoDB" id="1712014at2759"/>
<accession>A0A9D5HS01</accession>
<gene>
    <name evidence="1" type="ORF">J5N97_005209</name>
</gene>
<protein>
    <submittedName>
        <fullName evidence="1">Uncharacterized protein</fullName>
    </submittedName>
</protein>
<dbReference type="Proteomes" id="UP001085076">
    <property type="component" value="Miscellaneous, Linkage group lg01"/>
</dbReference>
<dbReference type="Gene3D" id="2.20.28.200">
    <property type="match status" value="1"/>
</dbReference>
<reference evidence="1" key="1">
    <citation type="submission" date="2021-03" db="EMBL/GenBank/DDBJ databases">
        <authorList>
            <person name="Li Z."/>
            <person name="Yang C."/>
        </authorList>
    </citation>
    <scope>NUCLEOTIDE SEQUENCE</scope>
    <source>
        <strain evidence="1">Dzin_1.0</strain>
        <tissue evidence="1">Leaf</tissue>
    </source>
</reference>
<dbReference type="AlphaFoldDB" id="A0A9D5HS01"/>
<organism evidence="1 2">
    <name type="scientific">Dioscorea zingiberensis</name>
    <dbReference type="NCBI Taxonomy" id="325984"/>
    <lineage>
        <taxon>Eukaryota</taxon>
        <taxon>Viridiplantae</taxon>
        <taxon>Streptophyta</taxon>
        <taxon>Embryophyta</taxon>
        <taxon>Tracheophyta</taxon>
        <taxon>Spermatophyta</taxon>
        <taxon>Magnoliopsida</taxon>
        <taxon>Liliopsida</taxon>
        <taxon>Dioscoreales</taxon>
        <taxon>Dioscoreaceae</taxon>
        <taxon>Dioscorea</taxon>
    </lineage>
</organism>
<proteinExistence type="predicted"/>
<dbReference type="InterPro" id="IPR029035">
    <property type="entry name" value="DHS-like_NAD/FAD-binding_dom"/>
</dbReference>
<evidence type="ECO:0000313" key="2">
    <source>
        <dbReference type="Proteomes" id="UP001085076"/>
    </source>
</evidence>
<sequence>MALHADTWPWESGVRCMDVTFSARRDRPSRVVVVPMDRSCVDAGPVRVSSSSPRVFPAMLRFCPVVIFFFVTAMSISSSSIILPGSPSAHDPEFQGRNLQNCMGILLENFALLVEKSIYVRDFEIETIRMKETSRRCSNSDCGAKLRDTVLDWEDALPPKEMNLAEKLIASSDIVLCLGTR</sequence>
<name>A0A9D5HS01_9LILI</name>
<reference evidence="1" key="2">
    <citation type="journal article" date="2022" name="Hortic Res">
        <title>The genome of Dioscorea zingiberensis sheds light on the biosynthesis, origin and evolution of the medicinally important diosgenin saponins.</title>
        <authorList>
            <person name="Li Y."/>
            <person name="Tan C."/>
            <person name="Li Z."/>
            <person name="Guo J."/>
            <person name="Li S."/>
            <person name="Chen X."/>
            <person name="Wang C."/>
            <person name="Dai X."/>
            <person name="Yang H."/>
            <person name="Song W."/>
            <person name="Hou L."/>
            <person name="Xu J."/>
            <person name="Tong Z."/>
            <person name="Xu A."/>
            <person name="Yuan X."/>
            <person name="Wang W."/>
            <person name="Yang Q."/>
            <person name="Chen L."/>
            <person name="Sun Z."/>
            <person name="Wang K."/>
            <person name="Pan B."/>
            <person name="Chen J."/>
            <person name="Bao Y."/>
            <person name="Liu F."/>
            <person name="Qi X."/>
            <person name="Gang D.R."/>
            <person name="Wen J."/>
            <person name="Li J."/>
        </authorList>
    </citation>
    <scope>NUCLEOTIDE SEQUENCE</scope>
    <source>
        <strain evidence="1">Dzin_1.0</strain>
    </source>
</reference>
<comment type="caution">
    <text evidence="1">The sequence shown here is derived from an EMBL/GenBank/DDBJ whole genome shotgun (WGS) entry which is preliminary data.</text>
</comment>
<dbReference type="SUPFAM" id="SSF52467">
    <property type="entry name" value="DHS-like NAD/FAD-binding domain"/>
    <property type="match status" value="1"/>
</dbReference>
<keyword evidence="2" id="KW-1185">Reference proteome</keyword>